<dbReference type="Proteomes" id="UP001172159">
    <property type="component" value="Unassembled WGS sequence"/>
</dbReference>
<keyword evidence="3" id="KW-1185">Reference proteome</keyword>
<gene>
    <name evidence="2" type="ORF">B0T21DRAFT_350556</name>
</gene>
<feature type="compositionally biased region" description="Acidic residues" evidence="1">
    <location>
        <begin position="435"/>
        <end position="454"/>
    </location>
</feature>
<feature type="compositionally biased region" description="Pro residues" evidence="1">
    <location>
        <begin position="375"/>
        <end position="384"/>
    </location>
</feature>
<dbReference type="AlphaFoldDB" id="A0AA40E8L1"/>
<accession>A0AA40E8L1</accession>
<evidence type="ECO:0000256" key="1">
    <source>
        <dbReference type="SAM" id="MobiDB-lite"/>
    </source>
</evidence>
<proteinExistence type="predicted"/>
<sequence>MPLLPSRKPCDTRCCLGPPSRPCGSGNYRSAPRSRLSQFSRKCRDRLVAVIDPCLLRPKPRSAVIDLHVYQHPHSSRMARIACDDAVGPVSAIKPGGGGNRAYAFLAEEVQVMPWAEFTHDTALETISRLYHDFNGLHQGIERARPLVEGYERYIPNEQSWVHLLSQTLMYHIKVALAELHVPGHGDRTIVMGTYWPFTHYPCRTSTLRTIQISTPDYTIGLGDPSKNLRGLVIGDAKLRPKNDPKGGTDNPRTPKGSKKLPNVKSMLRADLGQLLWYCSCRNTRFAFHVSNRELVLVKFARNPERSADQDIITPIKNAVDAAQTSISRAVYADPPNAPDALRRRAGEGKRHRSDGSSSSGMSTSSPSLRKRPRPPTTPEPPAVSVPRSLAIRPSPAWQSLRPDPIGERLPQSDIGHKGQGAGESDQVISKGGRDEDEDTEEVEDYSEGDEDYEPLSPEDRIQLSEAGSNVVAYVQSVPFGGEEALNCGLALLGFILTAFEQDNSPGGVAI</sequence>
<evidence type="ECO:0000313" key="2">
    <source>
        <dbReference type="EMBL" id="KAK0726423.1"/>
    </source>
</evidence>
<feature type="region of interest" description="Disordered" evidence="1">
    <location>
        <begin position="236"/>
        <end position="262"/>
    </location>
</feature>
<feature type="compositionally biased region" description="Basic and acidic residues" evidence="1">
    <location>
        <begin position="237"/>
        <end position="247"/>
    </location>
</feature>
<reference evidence="2" key="1">
    <citation type="submission" date="2023-06" db="EMBL/GenBank/DDBJ databases">
        <title>Genome-scale phylogeny and comparative genomics of the fungal order Sordariales.</title>
        <authorList>
            <consortium name="Lawrence Berkeley National Laboratory"/>
            <person name="Hensen N."/>
            <person name="Bonometti L."/>
            <person name="Westerberg I."/>
            <person name="Brannstrom I.O."/>
            <person name="Guillou S."/>
            <person name="Cros-Aarteil S."/>
            <person name="Calhoun S."/>
            <person name="Haridas S."/>
            <person name="Kuo A."/>
            <person name="Mondo S."/>
            <person name="Pangilinan J."/>
            <person name="Riley R."/>
            <person name="Labutti K."/>
            <person name="Andreopoulos B."/>
            <person name="Lipzen A."/>
            <person name="Chen C."/>
            <person name="Yanf M."/>
            <person name="Daum C."/>
            <person name="Ng V."/>
            <person name="Clum A."/>
            <person name="Steindorff A."/>
            <person name="Ohm R."/>
            <person name="Martin F."/>
            <person name="Silar P."/>
            <person name="Natvig D."/>
            <person name="Lalanne C."/>
            <person name="Gautier V."/>
            <person name="Ament-Velasquez S.L."/>
            <person name="Kruys A."/>
            <person name="Hutchinson M.I."/>
            <person name="Powell A.J."/>
            <person name="Barry K."/>
            <person name="Miller A.N."/>
            <person name="Grigoriev I.V."/>
            <person name="Debuchy R."/>
            <person name="Gladieux P."/>
            <person name="Thoren M.H."/>
            <person name="Johannesson H."/>
        </authorList>
    </citation>
    <scope>NUCLEOTIDE SEQUENCE</scope>
    <source>
        <strain evidence="2">CBS 540.89</strain>
    </source>
</reference>
<dbReference type="EMBL" id="JAUKTV010000010">
    <property type="protein sequence ID" value="KAK0726423.1"/>
    <property type="molecule type" value="Genomic_DNA"/>
</dbReference>
<feature type="region of interest" description="Disordered" evidence="1">
    <location>
        <begin position="330"/>
        <end position="463"/>
    </location>
</feature>
<protein>
    <submittedName>
        <fullName evidence="2">Uncharacterized protein</fullName>
    </submittedName>
</protein>
<evidence type="ECO:0000313" key="3">
    <source>
        <dbReference type="Proteomes" id="UP001172159"/>
    </source>
</evidence>
<comment type="caution">
    <text evidence="2">The sequence shown here is derived from an EMBL/GenBank/DDBJ whole genome shotgun (WGS) entry which is preliminary data.</text>
</comment>
<organism evidence="2 3">
    <name type="scientific">Apiosordaria backusii</name>
    <dbReference type="NCBI Taxonomy" id="314023"/>
    <lineage>
        <taxon>Eukaryota</taxon>
        <taxon>Fungi</taxon>
        <taxon>Dikarya</taxon>
        <taxon>Ascomycota</taxon>
        <taxon>Pezizomycotina</taxon>
        <taxon>Sordariomycetes</taxon>
        <taxon>Sordariomycetidae</taxon>
        <taxon>Sordariales</taxon>
        <taxon>Lasiosphaeriaceae</taxon>
        <taxon>Apiosordaria</taxon>
    </lineage>
</organism>
<feature type="compositionally biased region" description="Low complexity" evidence="1">
    <location>
        <begin position="356"/>
        <end position="368"/>
    </location>
</feature>
<name>A0AA40E8L1_9PEZI</name>